<evidence type="ECO:0000259" key="1">
    <source>
        <dbReference type="SMART" id="SM00530"/>
    </source>
</evidence>
<feature type="domain" description="HTH cro/C1-type" evidence="1">
    <location>
        <begin position="18"/>
        <end position="84"/>
    </location>
</feature>
<dbReference type="SUPFAM" id="SSF47413">
    <property type="entry name" value="lambda repressor-like DNA-binding domains"/>
    <property type="match status" value="1"/>
</dbReference>
<reference evidence="2" key="1">
    <citation type="submission" date="2022-07" db="EMBL/GenBank/DDBJ databases">
        <title>Complete Genome Sequence of the Radioresistant Bacterium Deinococcus aetherius ST0316, Isolated from the Air Dust collected in Lower Stratosphere above Japan.</title>
        <authorList>
            <person name="Satoh K."/>
            <person name="Hagiwara K."/>
            <person name="Katsumata K."/>
            <person name="Kubo A."/>
            <person name="Yokobori S."/>
            <person name="Yamagishi A."/>
            <person name="Oono Y."/>
            <person name="Narumi I."/>
        </authorList>
    </citation>
    <scope>NUCLEOTIDE SEQUENCE</scope>
    <source>
        <strain evidence="2">ST0316</strain>
        <plasmid evidence="2">pDAETH-4</plasmid>
    </source>
</reference>
<protein>
    <recommendedName>
        <fullName evidence="1">HTH cro/C1-type domain-containing protein</fullName>
    </recommendedName>
</protein>
<dbReference type="EMBL" id="AP026564">
    <property type="protein sequence ID" value="BDP44883.1"/>
    <property type="molecule type" value="Genomic_DNA"/>
</dbReference>
<geneLocation type="plasmid" evidence="2 3">
    <name>pDAETH-4</name>
</geneLocation>
<sequence>MGGMYAMAMKDPPFWAQALKARREALGLSKGEKVTQEDIAARTGDLISQRTVSHLENGSVDLQGLAFGRVVALAKALNWTLPEFQRATGLPVEEEEVEPPESSAAEEPFQLPAGLQEAIEIYGQQHKNLRDPVWQRYLAGIRWRSGQPTEPDRWFDAYRDLVRNGIVPGED</sequence>
<gene>
    <name evidence="2" type="ORF">DAETH_48520</name>
</gene>
<keyword evidence="3" id="KW-1185">Reference proteome</keyword>
<proteinExistence type="predicted"/>
<evidence type="ECO:0000313" key="2">
    <source>
        <dbReference type="EMBL" id="BDP44883.1"/>
    </source>
</evidence>
<name>A0ABM8AM11_9DEIO</name>
<keyword evidence="2" id="KW-0614">Plasmid</keyword>
<dbReference type="InterPro" id="IPR010982">
    <property type="entry name" value="Lambda_DNA-bd_dom_sf"/>
</dbReference>
<dbReference type="CDD" id="cd00093">
    <property type="entry name" value="HTH_XRE"/>
    <property type="match status" value="1"/>
</dbReference>
<accession>A0ABM8AM11</accession>
<organism evidence="2 3">
    <name type="scientific">Deinococcus aetherius</name>
    <dbReference type="NCBI Taxonomy" id="200252"/>
    <lineage>
        <taxon>Bacteria</taxon>
        <taxon>Thermotogati</taxon>
        <taxon>Deinococcota</taxon>
        <taxon>Deinococci</taxon>
        <taxon>Deinococcales</taxon>
        <taxon>Deinococcaceae</taxon>
        <taxon>Deinococcus</taxon>
    </lineage>
</organism>
<dbReference type="Gene3D" id="1.10.260.40">
    <property type="entry name" value="lambda repressor-like DNA-binding domains"/>
    <property type="match status" value="1"/>
</dbReference>
<dbReference type="InterPro" id="IPR001387">
    <property type="entry name" value="Cro/C1-type_HTH"/>
</dbReference>
<dbReference type="Pfam" id="PF01381">
    <property type="entry name" value="HTH_3"/>
    <property type="match status" value="1"/>
</dbReference>
<dbReference type="SMART" id="SM00530">
    <property type="entry name" value="HTH_XRE"/>
    <property type="match status" value="1"/>
</dbReference>
<dbReference type="Proteomes" id="UP001064971">
    <property type="component" value="Plasmid pDAETH-4"/>
</dbReference>
<evidence type="ECO:0000313" key="3">
    <source>
        <dbReference type="Proteomes" id="UP001064971"/>
    </source>
</evidence>